<name>A0A6S7C1Z6_9BURK</name>
<dbReference type="InterPro" id="IPR036291">
    <property type="entry name" value="NAD(P)-bd_dom_sf"/>
</dbReference>
<feature type="domain" description="NAD-dependent epimerase/dehydratase" evidence="1">
    <location>
        <begin position="8"/>
        <end position="199"/>
    </location>
</feature>
<dbReference type="InterPro" id="IPR051207">
    <property type="entry name" value="ComplexI_NDUFA9_subunit"/>
</dbReference>
<dbReference type="PANTHER" id="PTHR12126:SF11">
    <property type="entry name" value="NADH DEHYDROGENASE [UBIQUINONE] 1 ALPHA SUBCOMPLEX SUBUNIT 9, MITOCHONDRIAL"/>
    <property type="match status" value="1"/>
</dbReference>
<dbReference type="Gene3D" id="3.40.50.720">
    <property type="entry name" value="NAD(P)-binding Rossmann-like Domain"/>
    <property type="match status" value="1"/>
</dbReference>
<gene>
    <name evidence="2" type="primary">oleD_1</name>
    <name evidence="2" type="ORF">LMG28138_00804</name>
</gene>
<dbReference type="PANTHER" id="PTHR12126">
    <property type="entry name" value="NADH-UBIQUINONE OXIDOREDUCTASE 39 KDA SUBUNIT-RELATED"/>
    <property type="match status" value="1"/>
</dbReference>
<dbReference type="GO" id="GO:0044877">
    <property type="term" value="F:protein-containing complex binding"/>
    <property type="evidence" value="ECO:0007669"/>
    <property type="project" value="TreeGrafter"/>
</dbReference>
<protein>
    <submittedName>
        <fullName evidence="2">2-alkyl-3-oxoalkanoate reductase</fullName>
        <ecNumber evidence="2">1.1.1.412</ecNumber>
    </submittedName>
</protein>
<dbReference type="Pfam" id="PF01370">
    <property type="entry name" value="Epimerase"/>
    <property type="match status" value="1"/>
</dbReference>
<keyword evidence="3" id="KW-1185">Reference proteome</keyword>
<dbReference type="CDD" id="cd05271">
    <property type="entry name" value="NDUFA9_like_SDR_a"/>
    <property type="match status" value="1"/>
</dbReference>
<dbReference type="EMBL" id="CADIKM010000002">
    <property type="protein sequence ID" value="CAB3779130.1"/>
    <property type="molecule type" value="Genomic_DNA"/>
</dbReference>
<dbReference type="EC" id="1.1.1.412" evidence="2"/>
<organism evidence="2 3">
    <name type="scientific">Pararobbsia alpina</name>
    <dbReference type="NCBI Taxonomy" id="621374"/>
    <lineage>
        <taxon>Bacteria</taxon>
        <taxon>Pseudomonadati</taxon>
        <taxon>Pseudomonadota</taxon>
        <taxon>Betaproteobacteria</taxon>
        <taxon>Burkholderiales</taxon>
        <taxon>Burkholderiaceae</taxon>
        <taxon>Pararobbsia</taxon>
    </lineage>
</organism>
<dbReference type="InterPro" id="IPR001509">
    <property type="entry name" value="Epimerase_deHydtase"/>
</dbReference>
<keyword evidence="2" id="KW-0560">Oxidoreductase</keyword>
<dbReference type="AlphaFoldDB" id="A0A6S7C1Z6"/>
<dbReference type="GO" id="GO:0016491">
    <property type="term" value="F:oxidoreductase activity"/>
    <property type="evidence" value="ECO:0007669"/>
    <property type="project" value="UniProtKB-KW"/>
</dbReference>
<sequence>MEHNTVGVLGGSGFIGASVINRLVARGHAVKVATRRRPHAQHLLMLPVDVVETDIHDPVRLTSFVSGCDAMINLVGILHDGIGDPYGPGFSVAHVELVQKLVAACRMTGVRRIVHNSALPADPEGPSMYLRSKGDGERVLREARELRTTIFRPSVVFGPGDRFLNTFASLQRAFPVIPLASPDTRFQPVFVGDLADALVNSIDLDLTLNMTYDVVGPHVYTLEELVRFVGVAIGHPRKIIRLSAALAHLQAVSFELMPGSPPITRDNLASMTLDSISDVRLPPELGVQLTSLEAVAPDYLRGGTLQSRLASYRAAAHR</sequence>
<proteinExistence type="predicted"/>
<evidence type="ECO:0000313" key="3">
    <source>
        <dbReference type="Proteomes" id="UP000494115"/>
    </source>
</evidence>
<dbReference type="RefSeq" id="WP_175103325.1">
    <property type="nucleotide sequence ID" value="NZ_CADIKM010000002.1"/>
</dbReference>
<dbReference type="Proteomes" id="UP000494115">
    <property type="component" value="Unassembled WGS sequence"/>
</dbReference>
<evidence type="ECO:0000259" key="1">
    <source>
        <dbReference type="Pfam" id="PF01370"/>
    </source>
</evidence>
<evidence type="ECO:0000313" key="2">
    <source>
        <dbReference type="EMBL" id="CAB3779130.1"/>
    </source>
</evidence>
<dbReference type="SUPFAM" id="SSF51735">
    <property type="entry name" value="NAD(P)-binding Rossmann-fold domains"/>
    <property type="match status" value="1"/>
</dbReference>
<accession>A0A6S7C1Z6</accession>
<reference evidence="2 3" key="1">
    <citation type="submission" date="2020-04" db="EMBL/GenBank/DDBJ databases">
        <authorList>
            <person name="De Canck E."/>
        </authorList>
    </citation>
    <scope>NUCLEOTIDE SEQUENCE [LARGE SCALE GENOMIC DNA]</scope>
    <source>
        <strain evidence="2 3">LMG 28138</strain>
    </source>
</reference>